<dbReference type="EMBL" id="MT142255">
    <property type="protein sequence ID" value="QJA76972.1"/>
    <property type="molecule type" value="Genomic_DNA"/>
</dbReference>
<protein>
    <submittedName>
        <fullName evidence="1">Uncharacterized protein</fullName>
    </submittedName>
</protein>
<reference evidence="1" key="1">
    <citation type="submission" date="2020-03" db="EMBL/GenBank/DDBJ databases">
        <title>The deep terrestrial virosphere.</title>
        <authorList>
            <person name="Holmfeldt K."/>
            <person name="Nilsson E."/>
            <person name="Simone D."/>
            <person name="Lopez-Fernandez M."/>
            <person name="Wu X."/>
            <person name="de Brujin I."/>
            <person name="Lundin D."/>
            <person name="Andersson A."/>
            <person name="Bertilsson S."/>
            <person name="Dopson M."/>
        </authorList>
    </citation>
    <scope>NUCLEOTIDE SEQUENCE</scope>
    <source>
        <strain evidence="1">MM415A01388</strain>
    </source>
</reference>
<accession>A0A6M3K5Y3</accession>
<sequence length="80" mass="9262">MNYEKTGVFATEREKRNILLLNPFSRFNSFSNFNSKKIELWGTVYQMAVEHGLPHIDKLYGFNFETGEFMQPVVGGSHES</sequence>
<gene>
    <name evidence="1" type="ORF">MM415A01388_0016</name>
</gene>
<name>A0A6M3K5Y3_9ZZZZ</name>
<dbReference type="AlphaFoldDB" id="A0A6M3K5Y3"/>
<organism evidence="1">
    <name type="scientific">viral metagenome</name>
    <dbReference type="NCBI Taxonomy" id="1070528"/>
    <lineage>
        <taxon>unclassified sequences</taxon>
        <taxon>metagenomes</taxon>
        <taxon>organismal metagenomes</taxon>
    </lineage>
</organism>
<proteinExistence type="predicted"/>
<evidence type="ECO:0000313" key="1">
    <source>
        <dbReference type="EMBL" id="QJA76972.1"/>
    </source>
</evidence>